<gene>
    <name evidence="4" type="ORF">WKW80_04060</name>
</gene>
<evidence type="ECO:0000256" key="1">
    <source>
        <dbReference type="ARBA" id="ARBA00023125"/>
    </source>
</evidence>
<evidence type="ECO:0000259" key="3">
    <source>
        <dbReference type="PROSITE" id="PS51755"/>
    </source>
</evidence>
<dbReference type="PANTHER" id="PTHR47691:SF3">
    <property type="entry name" value="HTH-TYPE TRANSCRIPTIONAL REGULATOR RV0890C-RELATED"/>
    <property type="match status" value="1"/>
</dbReference>
<dbReference type="SMART" id="SM00028">
    <property type="entry name" value="TPR"/>
    <property type="match status" value="5"/>
</dbReference>
<dbReference type="EMBL" id="JBBKZV010000002">
    <property type="protein sequence ID" value="MEJ8821213.1"/>
    <property type="molecule type" value="Genomic_DNA"/>
</dbReference>
<comment type="caution">
    <text evidence="4">The sequence shown here is derived from an EMBL/GenBank/DDBJ whole genome shotgun (WGS) entry which is preliminary data.</text>
</comment>
<dbReference type="SUPFAM" id="SSF46894">
    <property type="entry name" value="C-terminal effector domain of the bipartite response regulators"/>
    <property type="match status" value="1"/>
</dbReference>
<dbReference type="SMART" id="SM00862">
    <property type="entry name" value="Trans_reg_C"/>
    <property type="match status" value="1"/>
</dbReference>
<dbReference type="PANTHER" id="PTHR47691">
    <property type="entry name" value="REGULATOR-RELATED"/>
    <property type="match status" value="1"/>
</dbReference>
<dbReference type="InterPro" id="IPR036388">
    <property type="entry name" value="WH-like_DNA-bd_sf"/>
</dbReference>
<dbReference type="SUPFAM" id="SSF52540">
    <property type="entry name" value="P-loop containing nucleoside triphosphate hydrolases"/>
    <property type="match status" value="1"/>
</dbReference>
<keyword evidence="1 2" id="KW-0238">DNA-binding</keyword>
<dbReference type="Gene3D" id="1.10.10.10">
    <property type="entry name" value="Winged helix-like DNA-binding domain superfamily/Winged helix DNA-binding domain"/>
    <property type="match status" value="1"/>
</dbReference>
<dbReference type="Proteomes" id="UP001363010">
    <property type="component" value="Unassembled WGS sequence"/>
</dbReference>
<dbReference type="InterPro" id="IPR001867">
    <property type="entry name" value="OmpR/PhoB-type_DNA-bd"/>
</dbReference>
<keyword evidence="5" id="KW-1185">Reference proteome</keyword>
<dbReference type="Pfam" id="PF00486">
    <property type="entry name" value="Trans_reg_C"/>
    <property type="match status" value="1"/>
</dbReference>
<feature type="DNA-binding region" description="OmpR/PhoB-type" evidence="2">
    <location>
        <begin position="7"/>
        <end position="100"/>
    </location>
</feature>
<dbReference type="PROSITE" id="PS51755">
    <property type="entry name" value="OMPR_PHOB"/>
    <property type="match status" value="1"/>
</dbReference>
<dbReference type="SUPFAM" id="SSF48452">
    <property type="entry name" value="TPR-like"/>
    <property type="match status" value="1"/>
</dbReference>
<dbReference type="Gene3D" id="1.25.40.10">
    <property type="entry name" value="Tetratricopeptide repeat domain"/>
    <property type="match status" value="1"/>
</dbReference>
<reference evidence="4 5" key="1">
    <citation type="submission" date="2024-03" db="EMBL/GenBank/DDBJ databases">
        <title>Novel species of the genus Variovorax.</title>
        <authorList>
            <person name="Liu Q."/>
            <person name="Xin Y.-H."/>
        </authorList>
    </citation>
    <scope>NUCLEOTIDE SEQUENCE [LARGE SCALE GENOMIC DNA]</scope>
    <source>
        <strain evidence="4 5">KACC 18501</strain>
    </source>
</reference>
<protein>
    <submittedName>
        <fullName evidence="4">Tetratricopeptide repeat protein</fullName>
    </submittedName>
</protein>
<dbReference type="Gene3D" id="3.40.50.300">
    <property type="entry name" value="P-loop containing nucleotide triphosphate hydrolases"/>
    <property type="match status" value="1"/>
</dbReference>
<dbReference type="InterPro" id="IPR011990">
    <property type="entry name" value="TPR-like_helical_dom_sf"/>
</dbReference>
<name>A0ABU8VTV4_9BURK</name>
<dbReference type="RefSeq" id="WP_340362272.1">
    <property type="nucleotide sequence ID" value="NZ_JBBKZV010000002.1"/>
</dbReference>
<dbReference type="InterPro" id="IPR041617">
    <property type="entry name" value="TPR_MalT"/>
</dbReference>
<feature type="domain" description="OmpR/PhoB-type" evidence="3">
    <location>
        <begin position="7"/>
        <end position="100"/>
    </location>
</feature>
<accession>A0ABU8VTV4</accession>
<dbReference type="InterPro" id="IPR016032">
    <property type="entry name" value="Sig_transdc_resp-reg_C-effctor"/>
</dbReference>
<proteinExistence type="predicted"/>
<dbReference type="InterPro" id="IPR019734">
    <property type="entry name" value="TPR_rpt"/>
</dbReference>
<dbReference type="InterPro" id="IPR027417">
    <property type="entry name" value="P-loop_NTPase"/>
</dbReference>
<dbReference type="Pfam" id="PF17874">
    <property type="entry name" value="TPR_MalT"/>
    <property type="match status" value="1"/>
</dbReference>
<evidence type="ECO:0000313" key="4">
    <source>
        <dbReference type="EMBL" id="MEJ8821213.1"/>
    </source>
</evidence>
<dbReference type="InterPro" id="IPR049945">
    <property type="entry name" value="AAA_22"/>
</dbReference>
<dbReference type="Pfam" id="PF13401">
    <property type="entry name" value="AAA_22"/>
    <property type="match status" value="1"/>
</dbReference>
<dbReference type="CDD" id="cd00383">
    <property type="entry name" value="trans_reg_C"/>
    <property type="match status" value="1"/>
</dbReference>
<organism evidence="4 5">
    <name type="scientific">Variovorax humicola</name>
    <dbReference type="NCBI Taxonomy" id="1769758"/>
    <lineage>
        <taxon>Bacteria</taxon>
        <taxon>Pseudomonadati</taxon>
        <taxon>Pseudomonadota</taxon>
        <taxon>Betaproteobacteria</taxon>
        <taxon>Burkholderiales</taxon>
        <taxon>Comamonadaceae</taxon>
        <taxon>Variovorax</taxon>
    </lineage>
</organism>
<sequence length="843" mass="92264">MTVPAASVRYRFARFELQPDERRLLANSEAVHLGPHAFDLLVALVDRAGHLVTKDELLAQVWGKVVVEENTLQAHVSALRKVLGPEVITTVSGRGYRFTLDVAREACAMASARAPMHNLPQPLTSFIGRDREIAEVRQWLATTRLLTLSGAGGCGKTRLALQVAGTLLDRHPDGVWFVELAPLGDPSLVAQAVARALGMAEESGQDLLETLAQWLASRQLLLLLDNAEHLLDACARLADTLLRRCARLSLLVTSRERLGIEGELTYRVPSLSVPQARPDAPGEEVLSCEAARLFIDRARLQRPGFEVTARDAAALASICRRLDGIALAIELAAPRVRVMSMEELSRRLDDRFGMLTGGSRTALPRHRTLRSLVDWSHELLGEAEKAVFRRVSVFAGGWTLQAAERVCSSENVDRAGVLDLLTSLADKNLVLTETLGDDTRFSLLETMRHYAQDRLRESGEDAPVRDRHVDFFLEMAGRLLDPRQTDSELQAKLLRLDQEHDNVRAALAWCETAPARSVKGLGLAGQLHWFWRMRGHYGEGRGWIARLLAIAPDAERGDAHASAFHAAGALAYLQGDYAAAEARHREAFGIWSQLGHRRGIVRSLISLGSIANSRGELSAARGLYQNALSIAREIDDRRSISMGLHCLGMVAHDAGDYAAAQALLEECVAVSRDIGAWRAALALSVLGEVRHAQGDLEAARDLLLDALEGHRALWDRPGIAKTLVGLATVAHDGGDISSAKSRLREALDIMPTGDALSHAAWLDAFAGLSLAFTNATCAARLWGCTQRLREDVGSPMSTPDRARHDRLMAAARRTLHDDAAFDLAWNEGRSWALDEAVRYALNL</sequence>
<evidence type="ECO:0000313" key="5">
    <source>
        <dbReference type="Proteomes" id="UP001363010"/>
    </source>
</evidence>
<evidence type="ECO:0000256" key="2">
    <source>
        <dbReference type="PROSITE-ProRule" id="PRU01091"/>
    </source>
</evidence>